<evidence type="ECO:0000256" key="1">
    <source>
        <dbReference type="PROSITE-ProRule" id="PRU00175"/>
    </source>
</evidence>
<evidence type="ECO:0000313" key="4">
    <source>
        <dbReference type="Proteomes" id="UP000736672"/>
    </source>
</evidence>
<organism evidence="3 4">
    <name type="scientific">Fusarium solani</name>
    <name type="common">Filamentous fungus</name>
    <dbReference type="NCBI Taxonomy" id="169388"/>
    <lineage>
        <taxon>Eukaryota</taxon>
        <taxon>Fungi</taxon>
        <taxon>Dikarya</taxon>
        <taxon>Ascomycota</taxon>
        <taxon>Pezizomycotina</taxon>
        <taxon>Sordariomycetes</taxon>
        <taxon>Hypocreomycetidae</taxon>
        <taxon>Hypocreales</taxon>
        <taxon>Nectriaceae</taxon>
        <taxon>Fusarium</taxon>
        <taxon>Fusarium solani species complex</taxon>
    </lineage>
</organism>
<dbReference type="PROSITE" id="PS50089">
    <property type="entry name" value="ZF_RING_2"/>
    <property type="match status" value="1"/>
</dbReference>
<keyword evidence="4" id="KW-1185">Reference proteome</keyword>
<dbReference type="Gene3D" id="3.30.40.10">
    <property type="entry name" value="Zinc/RING finger domain, C3HC4 (zinc finger)"/>
    <property type="match status" value="1"/>
</dbReference>
<dbReference type="SUPFAM" id="SSF57850">
    <property type="entry name" value="RING/U-box"/>
    <property type="match status" value="1"/>
</dbReference>
<sequence>MSQESSKVSDSFWPSLKKKLEEDSNNFGRLEVSCHICFESTTVGGRPYSNLGSQRGHRASILACGHIFGDNCIAKYLKKCEQEERDPNCPTCRANLQHTECSHACLGVPVPDCPTQLSTVLPTLSEGGKIAEVCCMCELAEVVECLIHEIILTTPAPADHFICATAHLPGEKFWVKPLESGIPQGSEAEWEIQMSEALQELLNESERRLRQKHLHAWSTGNLAGLKLELHFYTDEGA</sequence>
<evidence type="ECO:0000259" key="2">
    <source>
        <dbReference type="PROSITE" id="PS50089"/>
    </source>
</evidence>
<keyword evidence="1" id="KW-0863">Zinc-finger</keyword>
<dbReference type="InterPro" id="IPR013083">
    <property type="entry name" value="Znf_RING/FYVE/PHD"/>
</dbReference>
<name>A0A9P9L7E1_FUSSL</name>
<dbReference type="InterPro" id="IPR001841">
    <property type="entry name" value="Znf_RING"/>
</dbReference>
<dbReference type="AlphaFoldDB" id="A0A9P9L7E1"/>
<dbReference type="Proteomes" id="UP000736672">
    <property type="component" value="Unassembled WGS sequence"/>
</dbReference>
<accession>A0A9P9L7E1</accession>
<proteinExistence type="predicted"/>
<keyword evidence="1" id="KW-0862">Zinc</keyword>
<reference evidence="3" key="1">
    <citation type="journal article" date="2021" name="Nat. Commun.">
        <title>Genetic determinants of endophytism in the Arabidopsis root mycobiome.</title>
        <authorList>
            <person name="Mesny F."/>
            <person name="Miyauchi S."/>
            <person name="Thiergart T."/>
            <person name="Pickel B."/>
            <person name="Atanasova L."/>
            <person name="Karlsson M."/>
            <person name="Huettel B."/>
            <person name="Barry K.W."/>
            <person name="Haridas S."/>
            <person name="Chen C."/>
            <person name="Bauer D."/>
            <person name="Andreopoulos W."/>
            <person name="Pangilinan J."/>
            <person name="LaButti K."/>
            <person name="Riley R."/>
            <person name="Lipzen A."/>
            <person name="Clum A."/>
            <person name="Drula E."/>
            <person name="Henrissat B."/>
            <person name="Kohler A."/>
            <person name="Grigoriev I.V."/>
            <person name="Martin F.M."/>
            <person name="Hacquard S."/>
        </authorList>
    </citation>
    <scope>NUCLEOTIDE SEQUENCE</scope>
    <source>
        <strain evidence="3">FSSC 5 MPI-SDFR-AT-0091</strain>
    </source>
</reference>
<comment type="caution">
    <text evidence="3">The sequence shown here is derived from an EMBL/GenBank/DDBJ whole genome shotgun (WGS) entry which is preliminary data.</text>
</comment>
<dbReference type="SMART" id="SM00184">
    <property type="entry name" value="RING"/>
    <property type="match status" value="1"/>
</dbReference>
<keyword evidence="1" id="KW-0479">Metal-binding</keyword>
<gene>
    <name evidence="3" type="ORF">B0J15DRAFT_540391</name>
</gene>
<feature type="domain" description="RING-type" evidence="2">
    <location>
        <begin position="34"/>
        <end position="93"/>
    </location>
</feature>
<evidence type="ECO:0000313" key="3">
    <source>
        <dbReference type="EMBL" id="KAH7275366.1"/>
    </source>
</evidence>
<dbReference type="GO" id="GO:0008270">
    <property type="term" value="F:zinc ion binding"/>
    <property type="evidence" value="ECO:0007669"/>
    <property type="project" value="UniProtKB-KW"/>
</dbReference>
<dbReference type="OrthoDB" id="8062037at2759"/>
<protein>
    <recommendedName>
        <fullName evidence="2">RING-type domain-containing protein</fullName>
    </recommendedName>
</protein>
<dbReference type="EMBL" id="JAGTJS010000001">
    <property type="protein sequence ID" value="KAH7275366.1"/>
    <property type="molecule type" value="Genomic_DNA"/>
</dbReference>